<evidence type="ECO:0000256" key="2">
    <source>
        <dbReference type="ARBA" id="ARBA00023043"/>
    </source>
</evidence>
<keyword evidence="1" id="KW-0677">Repeat</keyword>
<reference evidence="4" key="2">
    <citation type="submission" date="2019-06" db="EMBL/GenBank/DDBJ databases">
        <title>Genomics analysis of Aphanomyces spp. identifies a new class of oomycete effector associated with host adaptation.</title>
        <authorList>
            <person name="Gaulin E."/>
        </authorList>
    </citation>
    <scope>NUCLEOTIDE SEQUENCE</scope>
    <source>
        <strain evidence="4">CBS 578.67</strain>
    </source>
</reference>
<feature type="repeat" description="ANK" evidence="3">
    <location>
        <begin position="65"/>
        <end position="97"/>
    </location>
</feature>
<dbReference type="SMART" id="SM00248">
    <property type="entry name" value="ANK"/>
    <property type="match status" value="3"/>
</dbReference>
<evidence type="ECO:0000313" key="4">
    <source>
        <dbReference type="EMBL" id="KAF0696473.1"/>
    </source>
</evidence>
<dbReference type="PROSITE" id="PS50297">
    <property type="entry name" value="ANK_REP_REGION"/>
    <property type="match status" value="1"/>
</dbReference>
<evidence type="ECO:0000313" key="6">
    <source>
        <dbReference type="Proteomes" id="UP000332933"/>
    </source>
</evidence>
<keyword evidence="6" id="KW-1185">Reference proteome</keyword>
<protein>
    <submittedName>
        <fullName evidence="5">Aste57867_12768 protein</fullName>
    </submittedName>
</protein>
<dbReference type="Pfam" id="PF12796">
    <property type="entry name" value="Ank_2"/>
    <property type="match status" value="1"/>
</dbReference>
<evidence type="ECO:0000313" key="5">
    <source>
        <dbReference type="EMBL" id="VFT89617.1"/>
    </source>
</evidence>
<organism evidence="5 6">
    <name type="scientific">Aphanomyces stellatus</name>
    <dbReference type="NCBI Taxonomy" id="120398"/>
    <lineage>
        <taxon>Eukaryota</taxon>
        <taxon>Sar</taxon>
        <taxon>Stramenopiles</taxon>
        <taxon>Oomycota</taxon>
        <taxon>Saprolegniomycetes</taxon>
        <taxon>Saprolegniales</taxon>
        <taxon>Verrucalvaceae</taxon>
        <taxon>Aphanomyces</taxon>
    </lineage>
</organism>
<name>A0A485KWF4_9STRA</name>
<dbReference type="PANTHER" id="PTHR24173">
    <property type="entry name" value="ANKYRIN REPEAT CONTAINING"/>
    <property type="match status" value="1"/>
</dbReference>
<dbReference type="EMBL" id="VJMH01005392">
    <property type="protein sequence ID" value="KAF0696473.1"/>
    <property type="molecule type" value="Genomic_DNA"/>
</dbReference>
<dbReference type="InterPro" id="IPR002110">
    <property type="entry name" value="Ankyrin_rpt"/>
</dbReference>
<dbReference type="Proteomes" id="UP000332933">
    <property type="component" value="Unassembled WGS sequence"/>
</dbReference>
<evidence type="ECO:0000256" key="3">
    <source>
        <dbReference type="PROSITE-ProRule" id="PRU00023"/>
    </source>
</evidence>
<evidence type="ECO:0000256" key="1">
    <source>
        <dbReference type="ARBA" id="ARBA00022737"/>
    </source>
</evidence>
<accession>A0A485KWF4</accession>
<proteinExistence type="predicted"/>
<gene>
    <name evidence="5" type="primary">Aste57867_12768</name>
    <name evidence="4" type="ORF">As57867_012720</name>
    <name evidence="5" type="ORF">ASTE57867_12768</name>
</gene>
<dbReference type="PROSITE" id="PS50088">
    <property type="entry name" value="ANK_REPEAT"/>
    <property type="match status" value="1"/>
</dbReference>
<dbReference type="InterPro" id="IPR036770">
    <property type="entry name" value="Ankyrin_rpt-contain_sf"/>
</dbReference>
<dbReference type="SUPFAM" id="SSF48403">
    <property type="entry name" value="Ankyrin repeat"/>
    <property type="match status" value="1"/>
</dbReference>
<dbReference type="Gene3D" id="1.25.40.20">
    <property type="entry name" value="Ankyrin repeat-containing domain"/>
    <property type="match status" value="1"/>
</dbReference>
<dbReference type="OrthoDB" id="204260at2759"/>
<dbReference type="AlphaFoldDB" id="A0A485KWF4"/>
<reference evidence="5 6" key="1">
    <citation type="submission" date="2019-03" db="EMBL/GenBank/DDBJ databases">
        <authorList>
            <person name="Gaulin E."/>
            <person name="Dumas B."/>
        </authorList>
    </citation>
    <scope>NUCLEOTIDE SEQUENCE [LARGE SCALE GENOMIC DNA]</scope>
    <source>
        <strain evidence="5">CBS 568.67</strain>
    </source>
</reference>
<keyword evidence="2 3" id="KW-0040">ANK repeat</keyword>
<sequence length="172" mass="19360">MDDDVEDAWTLPKVQERLKIDDVNVRSPESGRAVLHEACMRGKKDVVEYLLARTDCDIEIRTMLGHATPLHLASQAGERSIAFLLLSHGANATARDRFGSTPLHYCTKRSVAVHLTQFGARALTANKKRMTAVHYIQENEDADEALVAFAKEVADMEYKVRMLKRQNNPARQ</sequence>
<dbReference type="EMBL" id="CAADRA010005413">
    <property type="protein sequence ID" value="VFT89617.1"/>
    <property type="molecule type" value="Genomic_DNA"/>
</dbReference>
<dbReference type="PANTHER" id="PTHR24173:SF74">
    <property type="entry name" value="ANKYRIN REPEAT DOMAIN-CONTAINING PROTEIN 16"/>
    <property type="match status" value="1"/>
</dbReference>